<dbReference type="EMBL" id="BART01032436">
    <property type="protein sequence ID" value="GAH10921.1"/>
    <property type="molecule type" value="Genomic_DNA"/>
</dbReference>
<proteinExistence type="predicted"/>
<evidence type="ECO:0000313" key="1">
    <source>
        <dbReference type="EMBL" id="GAH10921.1"/>
    </source>
</evidence>
<reference evidence="1" key="1">
    <citation type="journal article" date="2014" name="Front. Microbiol.">
        <title>High frequency of phylogenetically diverse reductive dehalogenase-homologous genes in deep subseafloor sedimentary metagenomes.</title>
        <authorList>
            <person name="Kawai M."/>
            <person name="Futagami T."/>
            <person name="Toyoda A."/>
            <person name="Takaki Y."/>
            <person name="Nishi S."/>
            <person name="Hori S."/>
            <person name="Arai W."/>
            <person name="Tsubouchi T."/>
            <person name="Morono Y."/>
            <person name="Uchiyama I."/>
            <person name="Ito T."/>
            <person name="Fujiyama A."/>
            <person name="Inagaki F."/>
            <person name="Takami H."/>
        </authorList>
    </citation>
    <scope>NUCLEOTIDE SEQUENCE</scope>
    <source>
        <strain evidence="1">Expedition CK06-06</strain>
    </source>
</reference>
<comment type="caution">
    <text evidence="1">The sequence shown here is derived from an EMBL/GenBank/DDBJ whole genome shotgun (WGS) entry which is preliminary data.</text>
</comment>
<gene>
    <name evidence="1" type="ORF">S01H4_56053</name>
</gene>
<dbReference type="AlphaFoldDB" id="X1CR66"/>
<name>X1CR66_9ZZZZ</name>
<accession>X1CR66</accession>
<organism evidence="1">
    <name type="scientific">marine sediment metagenome</name>
    <dbReference type="NCBI Taxonomy" id="412755"/>
    <lineage>
        <taxon>unclassified sequences</taxon>
        <taxon>metagenomes</taxon>
        <taxon>ecological metagenomes</taxon>
    </lineage>
</organism>
<sequence length="106" mass="11956">MKLMRVVAVLFVLVMLTSGCSMLGDSAKVTIRNKPVDNVKMTDVVEELQENYGEAIVKYRAYKLADGSTQVIKDMYFETGRDTHVIVTVVNDEVKEILSLDRPRSE</sequence>
<dbReference type="PROSITE" id="PS51257">
    <property type="entry name" value="PROKAR_LIPOPROTEIN"/>
    <property type="match status" value="1"/>
</dbReference>
<protein>
    <submittedName>
        <fullName evidence="1">Uncharacterized protein</fullName>
    </submittedName>
</protein>